<dbReference type="KEGG" id="vg:9925946"/>
<dbReference type="EMBL" id="GU911519">
    <property type="protein sequence ID" value="ADG36020.1"/>
    <property type="molecule type" value="Genomic_DNA"/>
</dbReference>
<dbReference type="OrthoDB" id="4202at10239"/>
<dbReference type="RefSeq" id="YP_004009672.1">
    <property type="nucleotide sequence ID" value="NC_014661.1"/>
</dbReference>
<dbReference type="InterPro" id="IPR046392">
    <property type="entry name" value="PRIMASE_T4"/>
</dbReference>
<proteinExistence type="inferred from homology"/>
<gene>
    <name evidence="1" type="primary">61</name>
    <name evidence="1" type="ORF">Acj61p055</name>
</gene>
<dbReference type="HAMAP" id="MF_04157">
    <property type="entry name" value="PRIMASE_T4"/>
    <property type="match status" value="1"/>
</dbReference>
<evidence type="ECO:0000313" key="2">
    <source>
        <dbReference type="Proteomes" id="UP000008730"/>
    </source>
</evidence>
<dbReference type="SUPFAM" id="SSF56731">
    <property type="entry name" value="DNA primase core"/>
    <property type="match status" value="1"/>
</dbReference>
<dbReference type="Proteomes" id="UP000008730">
    <property type="component" value="Segment"/>
</dbReference>
<protein>
    <submittedName>
        <fullName evidence="1">Gp61 DNA primase subunit</fullName>
    </submittedName>
</protein>
<keyword evidence="2" id="KW-1185">Reference proteome</keyword>
<accession>E5E436</accession>
<dbReference type="GeneID" id="9925946"/>
<reference evidence="1 2" key="1">
    <citation type="journal article" date="2010" name="Virol. J.">
        <title>Genomes of the T4-related bacteriophages as windows on microbial genome evolution.</title>
        <authorList>
            <person name="Petrov V.M."/>
            <person name="Ratnayaka S."/>
            <person name="Nolan J.M."/>
            <person name="Miller E.S."/>
            <person name="Karam J.D."/>
        </authorList>
    </citation>
    <scope>NUCLEOTIDE SEQUENCE [LARGE SCALE GENOMIC DNA]</scope>
</reference>
<evidence type="ECO:0000313" key="1">
    <source>
        <dbReference type="EMBL" id="ADG36020.1"/>
    </source>
</evidence>
<sequence length="343" mass="40434">MSYVDNEFALRIFSYQRNFRQVSTMPFKLNCSCPICGDSATDRLKARFWYYEYKGTMFCHCFNCDYSAGFGRFLENHDESLYREYLLEKRKEETFGKKETPKVVETEISEKFTKKLIIEKLDFCERLDRLPTNHPIIKYVVNRAIPKSAYKRLWFTAHWQEMVNATKPTFDNPRQECRLVIPIYNKEHKIEAYQGRALSSLARQKYMTIKAHEDASKVYGVDMVDDSKQWVYVMEGPIDSLFIPNAIAITGGSLDLDQVPYKDKRIWVLDNEPRHNDTIKRMEKLIAAGERVCFWDEAPWHSKDINDMVAKEGADPRDIEEYIVDNWAVGLLAQLRMSKYRKI</sequence>
<name>E5E436_9CAUD</name>
<organism evidence="1 2">
    <name type="scientific">Acinetobacter phage Acj61</name>
    <dbReference type="NCBI Taxonomy" id="760732"/>
    <lineage>
        <taxon>Viruses</taxon>
        <taxon>Duplodnaviria</taxon>
        <taxon>Heunggongvirae</taxon>
        <taxon>Uroviricota</taxon>
        <taxon>Caudoviricetes</taxon>
        <taxon>Pantevenvirales</taxon>
        <taxon>Straboviridae</taxon>
        <taxon>Twarogvirinae</taxon>
        <taxon>Lasallevirus</taxon>
        <taxon>Lasallevirus Acj61</taxon>
        <taxon>Acinetobacter virus Acj61</taxon>
    </lineage>
</organism>